<evidence type="ECO:0000313" key="5">
    <source>
        <dbReference type="Proteomes" id="UP001061302"/>
    </source>
</evidence>
<protein>
    <submittedName>
        <fullName evidence="4">GNAT family N-acetyltransferase</fullName>
        <ecNumber evidence="4">2.3.1.-</ecNumber>
    </submittedName>
</protein>
<keyword evidence="5" id="KW-1185">Reference proteome</keyword>
<evidence type="ECO:0000259" key="3">
    <source>
        <dbReference type="PROSITE" id="PS51186"/>
    </source>
</evidence>
<feature type="domain" description="N-acetyltransferase" evidence="3">
    <location>
        <begin position="26"/>
        <end position="182"/>
    </location>
</feature>
<dbReference type="InterPro" id="IPR050832">
    <property type="entry name" value="Bact_Acetyltransf"/>
</dbReference>
<sequence length="182" mass="20381">MNSDRDMVLRPLGLDDLHPQLLAGFVRAQTVEQAWRGPHGRWRLQPVRFEEHWDAATLQDIVATDLRHSLAAGGAAWVVEVGGQVVAFATLCRPPLGRHGQYVQLLQLHVSQPWRGRGLGRRLLLQAARQARGWGAARLYISGHSSLESYAFYSAMGCLPAEEVVPEIAQREPCDLQLEYRL</sequence>
<name>A0ABY6DQF2_9NEIS</name>
<dbReference type="EC" id="2.3.1.-" evidence="4"/>
<evidence type="ECO:0000256" key="2">
    <source>
        <dbReference type="ARBA" id="ARBA00023315"/>
    </source>
</evidence>
<dbReference type="Gene3D" id="3.40.630.30">
    <property type="match status" value="1"/>
</dbReference>
<dbReference type="PANTHER" id="PTHR43877">
    <property type="entry name" value="AMINOALKYLPHOSPHONATE N-ACETYLTRANSFERASE-RELATED-RELATED"/>
    <property type="match status" value="1"/>
</dbReference>
<dbReference type="RefSeq" id="WP_263125151.1">
    <property type="nucleotide sequence ID" value="NZ_CP106753.1"/>
</dbReference>
<keyword evidence="2 4" id="KW-0012">Acyltransferase</keyword>
<reference evidence="4" key="1">
    <citation type="submission" date="2022-10" db="EMBL/GenBank/DDBJ databases">
        <title>Chitiniphilus purpureus sp. nov., a novel chitin-degrading bacterium isolated from crawfish pond sediment.</title>
        <authorList>
            <person name="Li K."/>
        </authorList>
    </citation>
    <scope>NUCLEOTIDE SEQUENCE</scope>
    <source>
        <strain evidence="4">CD1</strain>
    </source>
</reference>
<accession>A0ABY6DQF2</accession>
<dbReference type="PROSITE" id="PS51186">
    <property type="entry name" value="GNAT"/>
    <property type="match status" value="1"/>
</dbReference>
<dbReference type="EMBL" id="CP106753">
    <property type="protein sequence ID" value="UXY15716.1"/>
    <property type="molecule type" value="Genomic_DNA"/>
</dbReference>
<evidence type="ECO:0000313" key="4">
    <source>
        <dbReference type="EMBL" id="UXY15716.1"/>
    </source>
</evidence>
<dbReference type="Proteomes" id="UP001061302">
    <property type="component" value="Chromosome"/>
</dbReference>
<keyword evidence="1 4" id="KW-0808">Transferase</keyword>
<dbReference type="GO" id="GO:0016746">
    <property type="term" value="F:acyltransferase activity"/>
    <property type="evidence" value="ECO:0007669"/>
    <property type="project" value="UniProtKB-KW"/>
</dbReference>
<dbReference type="InterPro" id="IPR016181">
    <property type="entry name" value="Acyl_CoA_acyltransferase"/>
</dbReference>
<evidence type="ECO:0000256" key="1">
    <source>
        <dbReference type="ARBA" id="ARBA00022679"/>
    </source>
</evidence>
<dbReference type="Pfam" id="PF00583">
    <property type="entry name" value="Acetyltransf_1"/>
    <property type="match status" value="1"/>
</dbReference>
<dbReference type="InterPro" id="IPR000182">
    <property type="entry name" value="GNAT_dom"/>
</dbReference>
<dbReference type="SUPFAM" id="SSF55729">
    <property type="entry name" value="Acyl-CoA N-acyltransferases (Nat)"/>
    <property type="match status" value="1"/>
</dbReference>
<organism evidence="4 5">
    <name type="scientific">Chitiniphilus purpureus</name>
    <dbReference type="NCBI Taxonomy" id="2981137"/>
    <lineage>
        <taxon>Bacteria</taxon>
        <taxon>Pseudomonadati</taxon>
        <taxon>Pseudomonadota</taxon>
        <taxon>Betaproteobacteria</taxon>
        <taxon>Neisseriales</taxon>
        <taxon>Chitinibacteraceae</taxon>
        <taxon>Chitiniphilus</taxon>
    </lineage>
</organism>
<proteinExistence type="predicted"/>
<gene>
    <name evidence="4" type="ORF">N8I74_01495</name>
</gene>